<evidence type="ECO:0000313" key="14">
    <source>
        <dbReference type="Proteomes" id="UP000177141"/>
    </source>
</evidence>
<dbReference type="GO" id="GO:0004222">
    <property type="term" value="F:metalloendopeptidase activity"/>
    <property type="evidence" value="ECO:0007669"/>
    <property type="project" value="InterPro"/>
</dbReference>
<dbReference type="AlphaFoldDB" id="A0A1F7ITW3"/>
<evidence type="ECO:0000256" key="6">
    <source>
        <dbReference type="ARBA" id="ARBA00022801"/>
    </source>
</evidence>
<keyword evidence="7" id="KW-0862">Zinc</keyword>
<keyword evidence="8 11" id="KW-1133">Transmembrane helix</keyword>
<dbReference type="InterPro" id="IPR001478">
    <property type="entry name" value="PDZ"/>
</dbReference>
<evidence type="ECO:0000313" key="13">
    <source>
        <dbReference type="EMBL" id="OGK46800.1"/>
    </source>
</evidence>
<dbReference type="CDD" id="cd06163">
    <property type="entry name" value="S2P-M50_PDZ_RseP-like"/>
    <property type="match status" value="1"/>
</dbReference>
<evidence type="ECO:0000256" key="4">
    <source>
        <dbReference type="ARBA" id="ARBA00022670"/>
    </source>
</evidence>
<name>A0A1F7ITW3_9BACT</name>
<keyword evidence="6" id="KW-0378">Hydrolase</keyword>
<keyword evidence="9" id="KW-0482">Metalloprotease</keyword>
<dbReference type="GO" id="GO:0006508">
    <property type="term" value="P:proteolysis"/>
    <property type="evidence" value="ECO:0007669"/>
    <property type="project" value="UniProtKB-KW"/>
</dbReference>
<dbReference type="STRING" id="1802061.A3A93_06080"/>
<dbReference type="SUPFAM" id="SSF50156">
    <property type="entry name" value="PDZ domain-like"/>
    <property type="match status" value="1"/>
</dbReference>
<evidence type="ECO:0000256" key="2">
    <source>
        <dbReference type="ARBA" id="ARBA00004141"/>
    </source>
</evidence>
<dbReference type="InterPro" id="IPR004387">
    <property type="entry name" value="Pept_M50_Zn"/>
</dbReference>
<dbReference type="Pfam" id="PF02163">
    <property type="entry name" value="Peptidase_M50"/>
    <property type="match status" value="1"/>
</dbReference>
<dbReference type="PANTHER" id="PTHR42837:SF2">
    <property type="entry name" value="MEMBRANE METALLOPROTEASE ARASP2, CHLOROPLASTIC-RELATED"/>
    <property type="match status" value="1"/>
</dbReference>
<keyword evidence="4" id="KW-0645">Protease</keyword>
<dbReference type="GO" id="GO:0016020">
    <property type="term" value="C:membrane"/>
    <property type="evidence" value="ECO:0007669"/>
    <property type="project" value="UniProtKB-SubCell"/>
</dbReference>
<comment type="caution">
    <text evidence="13">The sequence shown here is derived from an EMBL/GenBank/DDBJ whole genome shotgun (WGS) entry which is preliminary data.</text>
</comment>
<reference evidence="13 14" key="1">
    <citation type="journal article" date="2016" name="Nat. Commun.">
        <title>Thousands of microbial genomes shed light on interconnected biogeochemical processes in an aquifer system.</title>
        <authorList>
            <person name="Anantharaman K."/>
            <person name="Brown C.T."/>
            <person name="Hug L.A."/>
            <person name="Sharon I."/>
            <person name="Castelle C.J."/>
            <person name="Probst A.J."/>
            <person name="Thomas B.C."/>
            <person name="Singh A."/>
            <person name="Wilkins M.J."/>
            <person name="Karaoz U."/>
            <person name="Brodie E.L."/>
            <person name="Williams K.H."/>
            <person name="Hubbard S.S."/>
            <person name="Banfield J.F."/>
        </authorList>
    </citation>
    <scope>NUCLEOTIDE SEQUENCE [LARGE SCALE GENOMIC DNA]</scope>
</reference>
<dbReference type="PANTHER" id="PTHR42837">
    <property type="entry name" value="REGULATOR OF SIGMA-E PROTEASE RSEP"/>
    <property type="match status" value="1"/>
</dbReference>
<evidence type="ECO:0000256" key="8">
    <source>
        <dbReference type="ARBA" id="ARBA00022989"/>
    </source>
</evidence>
<feature type="domain" description="PDZ" evidence="12">
    <location>
        <begin position="118"/>
        <end position="191"/>
    </location>
</feature>
<evidence type="ECO:0000256" key="1">
    <source>
        <dbReference type="ARBA" id="ARBA00001947"/>
    </source>
</evidence>
<evidence type="ECO:0000256" key="7">
    <source>
        <dbReference type="ARBA" id="ARBA00022833"/>
    </source>
</evidence>
<comment type="cofactor">
    <cofactor evidence="1">
        <name>Zn(2+)</name>
        <dbReference type="ChEBI" id="CHEBI:29105"/>
    </cofactor>
</comment>
<sequence>MITVLVFFAILIILVLIHEFGHFIAAKRNGVYVEEFGFGFPPRLFGKKIGETLYSFNLIPLGGFVKLYREEYQEGDKKKNKKQIPDARAFVLKKPGVKTIIILGGVLMNFLLGWILISYLLVSGVPSPTGVSIIEIQKDSPAASVGLQKGDVLLSVKANEKKIPLTTTYDLISITQEYGDKPVLLEVKRSGKNIEFPITPRKQPPEGQGALGIVITQLVETKSYPWYTAPFYGLKEAFSRTRTIIIEVAKIPAQLLTTQKTNVEFTGPVGIAKIVGEARKYGFKAILELTALLSLNLAVFNILPFPALDGGRLLFVAYEWLTKKRPNEHFERNMNLIGIILLLSLSVLVTINDIRKIWG</sequence>
<evidence type="ECO:0000256" key="3">
    <source>
        <dbReference type="ARBA" id="ARBA00007931"/>
    </source>
</evidence>
<evidence type="ECO:0000256" key="9">
    <source>
        <dbReference type="ARBA" id="ARBA00023049"/>
    </source>
</evidence>
<dbReference type="EMBL" id="MGAL01000039">
    <property type="protein sequence ID" value="OGK46800.1"/>
    <property type="molecule type" value="Genomic_DNA"/>
</dbReference>
<protein>
    <recommendedName>
        <fullName evidence="12">PDZ domain-containing protein</fullName>
    </recommendedName>
</protein>
<proteinExistence type="inferred from homology"/>
<dbReference type="InterPro" id="IPR036034">
    <property type="entry name" value="PDZ_sf"/>
</dbReference>
<keyword evidence="5 11" id="KW-0812">Transmembrane</keyword>
<evidence type="ECO:0000259" key="12">
    <source>
        <dbReference type="SMART" id="SM00228"/>
    </source>
</evidence>
<dbReference type="SMART" id="SM00228">
    <property type="entry name" value="PDZ"/>
    <property type="match status" value="1"/>
</dbReference>
<feature type="transmembrane region" description="Helical" evidence="11">
    <location>
        <begin position="334"/>
        <end position="354"/>
    </location>
</feature>
<gene>
    <name evidence="13" type="ORF">A3A93_06080</name>
</gene>
<evidence type="ECO:0000256" key="10">
    <source>
        <dbReference type="ARBA" id="ARBA00023136"/>
    </source>
</evidence>
<organism evidence="13 14">
    <name type="scientific">Candidatus Roizmanbacteria bacterium RIFCSPLOWO2_01_FULL_38_12</name>
    <dbReference type="NCBI Taxonomy" id="1802061"/>
    <lineage>
        <taxon>Bacteria</taxon>
        <taxon>Candidatus Roizmaniibacteriota</taxon>
    </lineage>
</organism>
<comment type="similarity">
    <text evidence="3">Belongs to the peptidase M50B family.</text>
</comment>
<evidence type="ECO:0000256" key="11">
    <source>
        <dbReference type="SAM" id="Phobius"/>
    </source>
</evidence>
<dbReference type="InterPro" id="IPR008915">
    <property type="entry name" value="Peptidase_M50"/>
</dbReference>
<dbReference type="Proteomes" id="UP000177141">
    <property type="component" value="Unassembled WGS sequence"/>
</dbReference>
<feature type="transmembrane region" description="Helical" evidence="11">
    <location>
        <begin position="285"/>
        <end position="305"/>
    </location>
</feature>
<comment type="subcellular location">
    <subcellularLocation>
        <location evidence="2">Membrane</location>
        <topology evidence="2">Multi-pass membrane protein</topology>
    </subcellularLocation>
</comment>
<evidence type="ECO:0000256" key="5">
    <source>
        <dbReference type="ARBA" id="ARBA00022692"/>
    </source>
</evidence>
<feature type="transmembrane region" description="Helical" evidence="11">
    <location>
        <begin position="100"/>
        <end position="122"/>
    </location>
</feature>
<keyword evidence="10 11" id="KW-0472">Membrane</keyword>
<accession>A0A1F7ITW3</accession>
<dbReference type="Gene3D" id="2.30.42.10">
    <property type="match status" value="1"/>
</dbReference>